<dbReference type="InterPro" id="IPR001763">
    <property type="entry name" value="Rhodanese-like_dom"/>
</dbReference>
<protein>
    <recommendedName>
        <fullName evidence="1">Rhodanese domain-containing protein</fullName>
    </recommendedName>
</protein>
<sequence length="122" mass="13062">MNDIKIVGKEGMEAILQDYEESGRDESGYIVIDVRNQDEVVATGKLSPSVVTLPLGQVVAGAFSKSADDFEDSFGFDKPAVDETLVFTCLAGKRAQTAAETVKAMGYSQILVYGGGAKEWFA</sequence>
<dbReference type="PANTHER" id="PTHR44086:SF10">
    <property type="entry name" value="THIOSULFATE SULFURTRANSFERASE_RHODANESE-LIKE DOMAIN-CONTAINING PROTEIN 3"/>
    <property type="match status" value="1"/>
</dbReference>
<dbReference type="PROSITE" id="PS50206">
    <property type="entry name" value="RHODANESE_3"/>
    <property type="match status" value="1"/>
</dbReference>
<name>A0A7S1DE33_CYCTE</name>
<dbReference type="GO" id="GO:0005739">
    <property type="term" value="C:mitochondrion"/>
    <property type="evidence" value="ECO:0007669"/>
    <property type="project" value="TreeGrafter"/>
</dbReference>
<evidence type="ECO:0000313" key="2">
    <source>
        <dbReference type="EMBL" id="CAD8945324.1"/>
    </source>
</evidence>
<dbReference type="InterPro" id="IPR036873">
    <property type="entry name" value="Rhodanese-like_dom_sf"/>
</dbReference>
<accession>A0A7S1DE33</accession>
<reference evidence="2" key="1">
    <citation type="submission" date="2021-01" db="EMBL/GenBank/DDBJ databases">
        <authorList>
            <person name="Corre E."/>
            <person name="Pelletier E."/>
            <person name="Niang G."/>
            <person name="Scheremetjew M."/>
            <person name="Finn R."/>
            <person name="Kale V."/>
            <person name="Holt S."/>
            <person name="Cochrane G."/>
            <person name="Meng A."/>
            <person name="Brown T."/>
            <person name="Cohen L."/>
        </authorList>
    </citation>
    <scope>NUCLEOTIDE SEQUENCE</scope>
    <source>
        <strain evidence="2">ECT3854</strain>
    </source>
</reference>
<dbReference type="GO" id="GO:0004792">
    <property type="term" value="F:thiosulfate-cyanide sulfurtransferase activity"/>
    <property type="evidence" value="ECO:0007669"/>
    <property type="project" value="TreeGrafter"/>
</dbReference>
<feature type="domain" description="Rhodanese" evidence="1">
    <location>
        <begin position="25"/>
        <end position="122"/>
    </location>
</feature>
<dbReference type="SUPFAM" id="SSF52821">
    <property type="entry name" value="Rhodanese/Cell cycle control phosphatase"/>
    <property type="match status" value="1"/>
</dbReference>
<proteinExistence type="predicted"/>
<dbReference type="EMBL" id="HBFW01025750">
    <property type="protein sequence ID" value="CAD8945324.1"/>
    <property type="molecule type" value="Transcribed_RNA"/>
</dbReference>
<organism evidence="2">
    <name type="scientific">Cyclophora tenuis</name>
    <name type="common">Marine diatom</name>
    <dbReference type="NCBI Taxonomy" id="216820"/>
    <lineage>
        <taxon>Eukaryota</taxon>
        <taxon>Sar</taxon>
        <taxon>Stramenopiles</taxon>
        <taxon>Ochrophyta</taxon>
        <taxon>Bacillariophyta</taxon>
        <taxon>Fragilariophyceae</taxon>
        <taxon>Fragilariophycidae</taxon>
        <taxon>Cyclophorales</taxon>
        <taxon>Cyclophoraceae</taxon>
        <taxon>Cyclophora</taxon>
    </lineage>
</organism>
<dbReference type="AlphaFoldDB" id="A0A7S1DE33"/>
<evidence type="ECO:0000259" key="1">
    <source>
        <dbReference type="PROSITE" id="PS50206"/>
    </source>
</evidence>
<gene>
    <name evidence="2" type="ORF">CTEN0397_LOCUS16528</name>
</gene>
<dbReference type="PANTHER" id="PTHR44086">
    <property type="entry name" value="THIOSULFATE SULFURTRANSFERASE RDL2, MITOCHONDRIAL-RELATED"/>
    <property type="match status" value="1"/>
</dbReference>
<dbReference type="Pfam" id="PF00581">
    <property type="entry name" value="Rhodanese"/>
    <property type="match status" value="1"/>
</dbReference>
<dbReference type="Gene3D" id="3.40.250.10">
    <property type="entry name" value="Rhodanese-like domain"/>
    <property type="match status" value="1"/>
</dbReference>